<organism evidence="5 6">
    <name type="scientific">Acinetobacter rudis CIP 110305</name>
    <dbReference type="NCBI Taxonomy" id="421052"/>
    <lineage>
        <taxon>Bacteria</taxon>
        <taxon>Pseudomonadati</taxon>
        <taxon>Pseudomonadota</taxon>
        <taxon>Gammaproteobacteria</taxon>
        <taxon>Moraxellales</taxon>
        <taxon>Moraxellaceae</taxon>
        <taxon>Acinetobacter</taxon>
    </lineage>
</organism>
<dbReference type="EMBL" id="ATGI01000021">
    <property type="protein sequence ID" value="EPF74346.1"/>
    <property type="molecule type" value="Genomic_DNA"/>
</dbReference>
<dbReference type="InterPro" id="IPR050298">
    <property type="entry name" value="Gram-neg_bact_OMP"/>
</dbReference>
<accession>S3P676</accession>
<keyword evidence="6" id="KW-1185">Reference proteome</keyword>
<evidence type="ECO:0000313" key="5">
    <source>
        <dbReference type="EMBL" id="EPF74346.1"/>
    </source>
</evidence>
<dbReference type="Proteomes" id="UP000014568">
    <property type="component" value="Unassembled WGS sequence"/>
</dbReference>
<proteinExistence type="predicted"/>
<dbReference type="HOGENOM" id="CLU_061111_0_0_6"/>
<dbReference type="GO" id="GO:0009279">
    <property type="term" value="C:cell outer membrane"/>
    <property type="evidence" value="ECO:0007669"/>
    <property type="project" value="UniProtKB-SubCell"/>
</dbReference>
<dbReference type="RefSeq" id="WP_016656120.1">
    <property type="nucleotide sequence ID" value="NZ_KE340353.1"/>
</dbReference>
<dbReference type="Gene3D" id="2.40.160.10">
    <property type="entry name" value="Porin"/>
    <property type="match status" value="1"/>
</dbReference>
<evidence type="ECO:0000259" key="4">
    <source>
        <dbReference type="Pfam" id="PF13609"/>
    </source>
</evidence>
<dbReference type="STRING" id="632955.GCA_000829675_03554"/>
<reference evidence="5 6" key="1">
    <citation type="submission" date="2013-06" db="EMBL/GenBank/DDBJ databases">
        <title>The Genome Sequence of Acinetobacter rudis CIP 110305.</title>
        <authorList>
            <consortium name="The Broad Institute Genome Sequencing Platform"/>
            <consortium name="The Broad Institute Genome Sequencing Center for Infectious Disease"/>
            <person name="Cerqueira G."/>
            <person name="Feldgarden M."/>
            <person name="Courvalin P."/>
            <person name="Perichon B."/>
            <person name="Grillot-Courvalin C."/>
            <person name="Clermont D."/>
            <person name="Rocha E."/>
            <person name="Yoon E.-J."/>
            <person name="Nemec A."/>
            <person name="Young S.K."/>
            <person name="Zeng Q."/>
            <person name="Gargeya S."/>
            <person name="Fitzgerald M."/>
            <person name="Abouelleil A."/>
            <person name="Alvarado L."/>
            <person name="Berlin A.M."/>
            <person name="Chapman S.B."/>
            <person name="Dewar J."/>
            <person name="Goldberg J."/>
            <person name="Griggs A."/>
            <person name="Gujja S."/>
            <person name="Hansen M."/>
            <person name="Howarth C."/>
            <person name="Imamovic A."/>
            <person name="Larimer J."/>
            <person name="McCowan C."/>
            <person name="Murphy C."/>
            <person name="Pearson M."/>
            <person name="Priest M."/>
            <person name="Roberts A."/>
            <person name="Saif S."/>
            <person name="Shea T."/>
            <person name="Sykes S."/>
            <person name="Wortman J."/>
            <person name="Nusbaum C."/>
            <person name="Birren B."/>
        </authorList>
    </citation>
    <scope>NUCLEOTIDE SEQUENCE [LARGE SCALE GENOMIC DNA]</scope>
    <source>
        <strain evidence="5 6">CIP 110305</strain>
    </source>
</reference>
<dbReference type="PATRIC" id="fig|421052.3.peg.1670"/>
<evidence type="ECO:0000256" key="3">
    <source>
        <dbReference type="ARBA" id="ARBA00023136"/>
    </source>
</evidence>
<dbReference type="eggNOG" id="COG3203">
    <property type="taxonomic scope" value="Bacteria"/>
</dbReference>
<feature type="domain" description="Porin" evidence="4">
    <location>
        <begin position="37"/>
        <end position="370"/>
    </location>
</feature>
<comment type="caution">
    <text evidence="5">The sequence shown here is derived from an EMBL/GenBank/DDBJ whole genome shotgun (WGS) entry which is preliminary data.</text>
</comment>
<evidence type="ECO:0000313" key="6">
    <source>
        <dbReference type="Proteomes" id="UP000014568"/>
    </source>
</evidence>
<gene>
    <name evidence="5" type="ORF">F945_01713</name>
</gene>
<dbReference type="AlphaFoldDB" id="S3P676"/>
<comment type="subcellular location">
    <subcellularLocation>
        <location evidence="1">Cell outer membrane</location>
        <topology evidence="1">Multi-pass membrane protein</topology>
    </subcellularLocation>
</comment>
<name>S3P676_9GAMM</name>
<dbReference type="PANTHER" id="PTHR34501:SF2">
    <property type="entry name" value="OUTER MEMBRANE PORIN F-RELATED"/>
    <property type="match status" value="1"/>
</dbReference>
<evidence type="ECO:0000256" key="1">
    <source>
        <dbReference type="ARBA" id="ARBA00004571"/>
    </source>
</evidence>
<sequence>MNTKNLYLIKIIFSTCIVIPIYTHAEIDVIKKGQLDSELLSPFSFQFGGQLRPEWTFKSGNQQKYERNMHDGASRLRFTMNYDFSPATKLTGYYELGINVPKILGWEDHYVPGAPSHQTRQAYIGIDNQNWGHLSYGKQYGMQYSVIGSKSDVWDNDGAASASSVGINGEYDGASTRARNNLMYIKNFNRFKLYANLLFPESAIQNPADDSIDPIYYKRKNGAGLGFDYQLNPSTTLSAAYSTTKAKLSDLKQERNIEQNVLGTAVTFTPNQWYLVGTASYYHNFVPTTHERQWQNYFIGDGYGLEAFAGYNFKFDRAYFTELQPYIAVDRLSLVADQNDYINHKFIGLVSQISKDIKVYTEYTFVNAKDKRLKDMAYITVYYSF</sequence>
<protein>
    <recommendedName>
        <fullName evidence="4">Porin domain-containing protein</fullName>
    </recommendedName>
</protein>
<dbReference type="GO" id="GO:0015288">
    <property type="term" value="F:porin activity"/>
    <property type="evidence" value="ECO:0007669"/>
    <property type="project" value="InterPro"/>
</dbReference>
<dbReference type="SUPFAM" id="SSF56935">
    <property type="entry name" value="Porins"/>
    <property type="match status" value="1"/>
</dbReference>
<dbReference type="InterPro" id="IPR023614">
    <property type="entry name" value="Porin_dom_sf"/>
</dbReference>
<dbReference type="InterPro" id="IPR033900">
    <property type="entry name" value="Gram_neg_porin_domain"/>
</dbReference>
<keyword evidence="3" id="KW-0472">Membrane</keyword>
<dbReference type="OrthoDB" id="6490232at2"/>
<dbReference type="PANTHER" id="PTHR34501">
    <property type="entry name" value="PROTEIN YDDL-RELATED"/>
    <property type="match status" value="1"/>
</dbReference>
<keyword evidence="2" id="KW-0732">Signal</keyword>
<dbReference type="Pfam" id="PF13609">
    <property type="entry name" value="Porin_4"/>
    <property type="match status" value="1"/>
</dbReference>
<evidence type="ECO:0000256" key="2">
    <source>
        <dbReference type="ARBA" id="ARBA00022729"/>
    </source>
</evidence>